<gene>
    <name evidence="2" type="ORF">AAE3_LOCUS5146</name>
</gene>
<reference evidence="2 3" key="1">
    <citation type="submission" date="2020-01" db="EMBL/GenBank/DDBJ databases">
        <authorList>
            <person name="Gupta K D."/>
        </authorList>
    </citation>
    <scope>NUCLEOTIDE SEQUENCE [LARGE SCALE GENOMIC DNA]</scope>
</reference>
<proteinExistence type="predicted"/>
<sequence>MPTTLPANTQALMDDIAVVPIYSFFGGIFAATTYGVAFVLFVVCFRLLLRSTKRTKHMRRLLLVYVSFMFSLSTLALLCGIVLHINTTRQSFWLFLESAGVIEEYRFVRRLVPEKLLDWSMVVATWAADGFLLWRCCVLYDVAILSWRIALYCLFGILILLLFLSGCFYAIPTDERALNLVVFSSITLSVNVVICGLIVGRLVYHQRYLRGAIGRGYGSPYRRIISMCVESASLVVIFDAVAIFLFASPPIFKRSPNVFVPIVTQIYVVSAFLIIYKVTREEPPAGPSSLRTADIEEAMNRLETSSTDREDPSARYHHHNAPVIQMQALPIR</sequence>
<feature type="transmembrane region" description="Helical" evidence="1">
    <location>
        <begin position="119"/>
        <end position="137"/>
    </location>
</feature>
<keyword evidence="1" id="KW-1133">Transmembrane helix</keyword>
<evidence type="ECO:0000313" key="3">
    <source>
        <dbReference type="Proteomes" id="UP000467700"/>
    </source>
</evidence>
<organism evidence="2 3">
    <name type="scientific">Cyclocybe aegerita</name>
    <name type="common">Black poplar mushroom</name>
    <name type="synonym">Agrocybe aegerita</name>
    <dbReference type="NCBI Taxonomy" id="1973307"/>
    <lineage>
        <taxon>Eukaryota</taxon>
        <taxon>Fungi</taxon>
        <taxon>Dikarya</taxon>
        <taxon>Basidiomycota</taxon>
        <taxon>Agaricomycotina</taxon>
        <taxon>Agaricomycetes</taxon>
        <taxon>Agaricomycetidae</taxon>
        <taxon>Agaricales</taxon>
        <taxon>Agaricineae</taxon>
        <taxon>Bolbitiaceae</taxon>
        <taxon>Cyclocybe</taxon>
    </lineage>
</organism>
<accession>A0A8S0WI64</accession>
<protein>
    <submittedName>
        <fullName evidence="2">Uncharacterized protein</fullName>
    </submittedName>
</protein>
<comment type="caution">
    <text evidence="2">The sequence shown here is derived from an EMBL/GenBank/DDBJ whole genome shotgun (WGS) entry which is preliminary data.</text>
</comment>
<dbReference type="Proteomes" id="UP000467700">
    <property type="component" value="Unassembled WGS sequence"/>
</dbReference>
<feature type="transmembrane region" description="Helical" evidence="1">
    <location>
        <begin position="177"/>
        <end position="204"/>
    </location>
</feature>
<evidence type="ECO:0000313" key="2">
    <source>
        <dbReference type="EMBL" id="CAA7262863.1"/>
    </source>
</evidence>
<feature type="transmembrane region" description="Helical" evidence="1">
    <location>
        <begin position="20"/>
        <end position="49"/>
    </location>
</feature>
<dbReference type="AlphaFoldDB" id="A0A8S0WI64"/>
<feature type="transmembrane region" description="Helical" evidence="1">
    <location>
        <begin position="149"/>
        <end position="171"/>
    </location>
</feature>
<feature type="transmembrane region" description="Helical" evidence="1">
    <location>
        <begin position="61"/>
        <end position="85"/>
    </location>
</feature>
<keyword evidence="1" id="KW-0812">Transmembrane</keyword>
<dbReference type="EMBL" id="CACVBS010000037">
    <property type="protein sequence ID" value="CAA7262863.1"/>
    <property type="molecule type" value="Genomic_DNA"/>
</dbReference>
<keyword evidence="1" id="KW-0472">Membrane</keyword>
<feature type="transmembrane region" description="Helical" evidence="1">
    <location>
        <begin position="258"/>
        <end position="276"/>
    </location>
</feature>
<dbReference type="OrthoDB" id="3267806at2759"/>
<keyword evidence="3" id="KW-1185">Reference proteome</keyword>
<evidence type="ECO:0000256" key="1">
    <source>
        <dbReference type="SAM" id="Phobius"/>
    </source>
</evidence>
<name>A0A8S0WI64_CYCAE</name>
<feature type="transmembrane region" description="Helical" evidence="1">
    <location>
        <begin position="224"/>
        <end position="246"/>
    </location>
</feature>